<organism evidence="1 2">
    <name type="scientific">Sphaerobolus stellatus (strain SS14)</name>
    <dbReference type="NCBI Taxonomy" id="990650"/>
    <lineage>
        <taxon>Eukaryota</taxon>
        <taxon>Fungi</taxon>
        <taxon>Dikarya</taxon>
        <taxon>Basidiomycota</taxon>
        <taxon>Agaricomycotina</taxon>
        <taxon>Agaricomycetes</taxon>
        <taxon>Phallomycetidae</taxon>
        <taxon>Geastrales</taxon>
        <taxon>Sphaerobolaceae</taxon>
        <taxon>Sphaerobolus</taxon>
    </lineage>
</organism>
<dbReference type="AlphaFoldDB" id="A0A0C9UZH7"/>
<evidence type="ECO:0000313" key="1">
    <source>
        <dbReference type="EMBL" id="KIJ40274.1"/>
    </source>
</evidence>
<name>A0A0C9UZH7_SPHS4</name>
<evidence type="ECO:0000313" key="2">
    <source>
        <dbReference type="Proteomes" id="UP000054279"/>
    </source>
</evidence>
<gene>
    <name evidence="1" type="ORF">M422DRAFT_49214</name>
</gene>
<keyword evidence="2" id="KW-1185">Reference proteome</keyword>
<proteinExistence type="predicted"/>
<dbReference type="EMBL" id="KN837145">
    <property type="protein sequence ID" value="KIJ40274.1"/>
    <property type="molecule type" value="Genomic_DNA"/>
</dbReference>
<sequence>MSKRGYPEIDIPREYGEYNSEAEAVVASWVSEKIGWDVAFRNAWGCKPSGLMIEMYNNYSPKAKYALSEVVGALKVILKTEAEAQWYLDSFKADWDWNQEDQ</sequence>
<reference evidence="1 2" key="1">
    <citation type="submission" date="2014-06" db="EMBL/GenBank/DDBJ databases">
        <title>Evolutionary Origins and Diversification of the Mycorrhizal Mutualists.</title>
        <authorList>
            <consortium name="DOE Joint Genome Institute"/>
            <consortium name="Mycorrhizal Genomics Consortium"/>
            <person name="Kohler A."/>
            <person name="Kuo A."/>
            <person name="Nagy L.G."/>
            <person name="Floudas D."/>
            <person name="Copeland A."/>
            <person name="Barry K.W."/>
            <person name="Cichocki N."/>
            <person name="Veneault-Fourrey C."/>
            <person name="LaButti K."/>
            <person name="Lindquist E.A."/>
            <person name="Lipzen A."/>
            <person name="Lundell T."/>
            <person name="Morin E."/>
            <person name="Murat C."/>
            <person name="Riley R."/>
            <person name="Ohm R."/>
            <person name="Sun H."/>
            <person name="Tunlid A."/>
            <person name="Henrissat B."/>
            <person name="Grigoriev I.V."/>
            <person name="Hibbett D.S."/>
            <person name="Martin F."/>
        </authorList>
    </citation>
    <scope>NUCLEOTIDE SEQUENCE [LARGE SCALE GENOMIC DNA]</scope>
    <source>
        <strain evidence="1 2">SS14</strain>
    </source>
</reference>
<protein>
    <submittedName>
        <fullName evidence="1">Uncharacterized protein</fullName>
    </submittedName>
</protein>
<accession>A0A0C9UZH7</accession>
<dbReference type="Proteomes" id="UP000054279">
    <property type="component" value="Unassembled WGS sequence"/>
</dbReference>
<dbReference type="HOGENOM" id="CLU_2279293_0_0_1"/>